<dbReference type="Gene3D" id="3.10.20.30">
    <property type="match status" value="1"/>
</dbReference>
<proteinExistence type="predicted"/>
<dbReference type="InterPro" id="IPR040506">
    <property type="entry name" value="RACo_linker"/>
</dbReference>
<dbReference type="PANTHER" id="PTHR42895">
    <property type="entry name" value="IRON-SULFUR CLUSTER-BINDING PROTEIN-RELATED"/>
    <property type="match status" value="1"/>
</dbReference>
<dbReference type="GeneID" id="29829731"/>
<dbReference type="Pfam" id="PF14574">
    <property type="entry name" value="RACo_C_ter"/>
    <property type="match status" value="1"/>
</dbReference>
<dbReference type="InterPro" id="IPR042259">
    <property type="entry name" value="Raco-like_middle_sf"/>
</dbReference>
<reference evidence="2 3" key="1">
    <citation type="submission" date="2016-06" db="EMBL/GenBank/DDBJ databases">
        <title>Discovery of anaerobic lithoheterotrophic haloarchaeon capable of sulfur respiration by hydrogen and formate.</title>
        <authorList>
            <person name="Sorokin D.Y."/>
            <person name="Kublanov I.V."/>
            <person name="Roman P."/>
            <person name="Sinninghe Damste J.S."/>
            <person name="Golyshin P.N."/>
            <person name="Rojo D."/>
            <person name="Ciordia S."/>
            <person name="Mena Md.C."/>
            <person name="Ferrer M."/>
            <person name="Smedile F."/>
            <person name="Messina E."/>
            <person name="La Cono V."/>
            <person name="Yakimov M.M."/>
        </authorList>
    </citation>
    <scope>NUCLEOTIDE SEQUENCE [LARGE SCALE GENOMIC DNA]</scope>
    <source>
        <strain evidence="2 3">HTSR1</strain>
    </source>
</reference>
<dbReference type="InterPro" id="IPR036010">
    <property type="entry name" value="2Fe-2S_ferredoxin-like_sf"/>
</dbReference>
<dbReference type="AlphaFoldDB" id="A0A1D8S6C6"/>
<accession>A0A1D8S6C6</accession>
<dbReference type="Gene3D" id="3.30.420.480">
    <property type="entry name" value="Domain of unknown function (DUF4445)"/>
    <property type="match status" value="1"/>
</dbReference>
<name>A0A1D8S6C6_9EURY</name>
<dbReference type="InterPro" id="IPR027980">
    <property type="entry name" value="RACo_C"/>
</dbReference>
<organism evidence="2 3">
    <name type="scientific">Halodesulfurarchaeum formicicum</name>
    <dbReference type="NCBI Taxonomy" id="1873524"/>
    <lineage>
        <taxon>Archaea</taxon>
        <taxon>Methanobacteriati</taxon>
        <taxon>Methanobacteriota</taxon>
        <taxon>Stenosarchaea group</taxon>
        <taxon>Halobacteria</taxon>
        <taxon>Halobacteriales</taxon>
        <taxon>Halobacteriaceae</taxon>
        <taxon>Halodesulfurarchaeum</taxon>
    </lineage>
</organism>
<evidence type="ECO:0000313" key="2">
    <source>
        <dbReference type="EMBL" id="AOW80913.1"/>
    </source>
</evidence>
<dbReference type="InterPro" id="IPR001041">
    <property type="entry name" value="2Fe-2S_ferredoxin-type"/>
</dbReference>
<dbReference type="KEGG" id="halh:HTSR_1744"/>
<dbReference type="STRING" id="1873524.HSR6_1810"/>
<evidence type="ECO:0000313" key="3">
    <source>
        <dbReference type="Proteomes" id="UP000185608"/>
    </source>
</evidence>
<dbReference type="CDD" id="cd00207">
    <property type="entry name" value="fer2"/>
    <property type="match status" value="1"/>
</dbReference>
<dbReference type="SUPFAM" id="SSF53067">
    <property type="entry name" value="Actin-like ATPase domain"/>
    <property type="match status" value="1"/>
</dbReference>
<sequence length="650" mass="71389">MSEEARVTFYPWKKTIDVEPDTTLLNAAEDAGVSIEGLCAGNGRCGTCKAIIGEGEAHLTPITTAEEQTLSSEQLGNGYRLTCRAKVSEPGEVSVTVPPDSQKTAGIVLTEGQELEYAIDPLVKKYHVDLPVPSLSDNVADFERIGEALEDTYEIDIEDVDYEVQRELPGQMRTEETEDRLEVTATVYDDQEIIDVEPGLSETAYGLAIDIGTTTVATYLVNLKNGETEAISSQLNPQTKQGGDIMTRMRYTRRNDDGRETLKEEIRAGINETIEEVIQEAGIDREDIYESVFVGNTAMHHLFLGIDPTYVAGSPYVAAREAPIAVKARELGIDINDAGYVYWLPVSGGWVGPDKVSVLLVSGHYKESPTTVCIDIGTNGEISVGNDEEMLVTSAPAGPALEGAELRYGVRAQSGAIETLRIDPETLDPTYETIDDEPPNGITGSGVIDALAQLFEVGLVDQRGKFRDEVLDHQRVRENDDGELEYVVAYEKEAALAEDIVLTQNDIRSIQMAKAAIQAGTRVLMDELDIENPDRVLMAGAFGNYIDKHSAMTIGMYPDIDPDDVVSLGNAAGVGAKLALLDKERRAEAERIVDEVEYFEIAGTDVFQENFMESMYLPHQDFDLYPHVKEKVMRRRELEAARLEAAESED</sequence>
<protein>
    <submittedName>
        <fullName evidence="2">Ferredoxin</fullName>
    </submittedName>
</protein>
<dbReference type="GO" id="GO:0051536">
    <property type="term" value="F:iron-sulfur cluster binding"/>
    <property type="evidence" value="ECO:0007669"/>
    <property type="project" value="InterPro"/>
</dbReference>
<evidence type="ECO:0000259" key="1">
    <source>
        <dbReference type="PROSITE" id="PS51085"/>
    </source>
</evidence>
<dbReference type="Pfam" id="PF00111">
    <property type="entry name" value="Fer2"/>
    <property type="match status" value="1"/>
</dbReference>
<gene>
    <name evidence="2" type="ORF">HTSR_1744</name>
</gene>
<dbReference type="Gene3D" id="3.10.20.880">
    <property type="match status" value="1"/>
</dbReference>
<dbReference type="InterPro" id="IPR052911">
    <property type="entry name" value="Corrinoid_activation_enz"/>
</dbReference>
<dbReference type="InterPro" id="IPR041414">
    <property type="entry name" value="Raco-like_middle"/>
</dbReference>
<dbReference type="Pfam" id="PF17650">
    <property type="entry name" value="RACo_linker"/>
    <property type="match status" value="1"/>
</dbReference>
<dbReference type="EMBL" id="CP016070">
    <property type="protein sequence ID" value="AOW80913.1"/>
    <property type="molecule type" value="Genomic_DNA"/>
</dbReference>
<dbReference type="PROSITE" id="PS51085">
    <property type="entry name" value="2FE2S_FER_2"/>
    <property type="match status" value="1"/>
</dbReference>
<dbReference type="Pfam" id="PF17651">
    <property type="entry name" value="Raco_middle"/>
    <property type="match status" value="1"/>
</dbReference>
<dbReference type="InterPro" id="IPR043129">
    <property type="entry name" value="ATPase_NBD"/>
</dbReference>
<dbReference type="RefSeq" id="WP_070365569.1">
    <property type="nucleotide sequence ID" value="NZ_CP016070.1"/>
</dbReference>
<dbReference type="SUPFAM" id="SSF54292">
    <property type="entry name" value="2Fe-2S ferredoxin-like"/>
    <property type="match status" value="1"/>
</dbReference>
<dbReference type="Proteomes" id="UP000185608">
    <property type="component" value="Chromosome"/>
</dbReference>
<dbReference type="InterPro" id="IPR012675">
    <property type="entry name" value="Beta-grasp_dom_sf"/>
</dbReference>
<dbReference type="PANTHER" id="PTHR42895:SF2">
    <property type="entry name" value="IRON-SULFUR CLUSTER PROTEIN"/>
    <property type="match status" value="1"/>
</dbReference>
<feature type="domain" description="2Fe-2S ferredoxin-type" evidence="1">
    <location>
        <begin position="5"/>
        <end position="101"/>
    </location>
</feature>